<accession>H5SU93</accession>
<dbReference type="InterPro" id="IPR036866">
    <property type="entry name" value="RibonucZ/Hydroxyglut_hydro"/>
</dbReference>
<evidence type="ECO:0000313" key="2">
    <source>
        <dbReference type="EMBL" id="BAL60093.1"/>
    </source>
</evidence>
<dbReference type="InterPro" id="IPR050855">
    <property type="entry name" value="NDM-1-like"/>
</dbReference>
<dbReference type="CDD" id="cd16282">
    <property type="entry name" value="metallo-hydrolase-like_MBL-fold"/>
    <property type="match status" value="1"/>
</dbReference>
<proteinExistence type="predicted"/>
<feature type="domain" description="Metallo-beta-lactamase" evidence="1">
    <location>
        <begin position="23"/>
        <end position="212"/>
    </location>
</feature>
<dbReference type="Pfam" id="PF00753">
    <property type="entry name" value="Lactamase_B"/>
    <property type="match status" value="1"/>
</dbReference>
<organism evidence="2">
    <name type="scientific">Acetithermum autotrophicum</name>
    <dbReference type="NCBI Taxonomy" id="1446466"/>
    <lineage>
        <taxon>Bacteria</taxon>
        <taxon>Candidatus Bipolaricaulota</taxon>
        <taxon>Candidatus Acetithermum</taxon>
    </lineage>
</organism>
<dbReference type="AlphaFoldDB" id="H5SU93"/>
<dbReference type="InterPro" id="IPR001279">
    <property type="entry name" value="Metallo-B-lactamas"/>
</dbReference>
<reference evidence="2" key="2">
    <citation type="journal article" date="2012" name="PLoS ONE">
        <title>A Deeply Branching Thermophilic Bacterium with an Ancient Acetyl-CoA Pathway Dominates a Subsurface Ecosystem.</title>
        <authorList>
            <person name="Takami H."/>
            <person name="Noguchi H."/>
            <person name="Takaki Y."/>
            <person name="Uchiyama I."/>
            <person name="Toyoda A."/>
            <person name="Nishi S."/>
            <person name="Chee G.-J."/>
            <person name="Arai W."/>
            <person name="Nunoura T."/>
            <person name="Itoh T."/>
            <person name="Hattori M."/>
            <person name="Takai K."/>
        </authorList>
    </citation>
    <scope>NUCLEOTIDE SEQUENCE</scope>
</reference>
<name>H5SU93_ACEAU</name>
<dbReference type="PANTHER" id="PTHR42951:SF4">
    <property type="entry name" value="ACYL-COENZYME A THIOESTERASE MBLAC2"/>
    <property type="match status" value="1"/>
</dbReference>
<dbReference type="PANTHER" id="PTHR42951">
    <property type="entry name" value="METALLO-BETA-LACTAMASE DOMAIN-CONTAINING"/>
    <property type="match status" value="1"/>
</dbReference>
<sequence length="279" mass="32011">MRKLLQVSERVWIVPPQWKYVEPTIGFVLTDEGVVAIDSGNSPDHARRALAALRAVTDLPITYLINTHRHWDHTFGNQIFAAPVIAHALTKRKMLANMRDDWSPEQLMNWVSGWVLKMVPTLQLEQFAGLRVVLPQITFTGRLELSVGKTVVRLLYAGGGHTRDSIIVHLPREQLVFLSDALYPNPEGKITTLAALFAKIERLGAEKFIPGHELPYDREKFALRAEYYRALVQTARALRRRKDGMKRLARMSLDPRYAQINGLTEQRHRQLLEQAWHEL</sequence>
<gene>
    <name evidence="2" type="ORF">HGMM_OP4C729</name>
</gene>
<dbReference type="EMBL" id="AP011803">
    <property type="protein sequence ID" value="BAL60093.1"/>
    <property type="molecule type" value="Genomic_DNA"/>
</dbReference>
<protein>
    <submittedName>
        <fullName evidence="2">Metallo-beta-lactamase family protein</fullName>
    </submittedName>
</protein>
<reference evidence="2" key="1">
    <citation type="journal article" date="2005" name="Environ. Microbiol.">
        <title>Genetic and functional properties of uncultivated thermophilic crenarchaeotes from a subsurface gold mine as revealed by analysis of genome fragments.</title>
        <authorList>
            <person name="Nunoura T."/>
            <person name="Hirayama H."/>
            <person name="Takami H."/>
            <person name="Oida H."/>
            <person name="Nishi S."/>
            <person name="Shimamura S."/>
            <person name="Suzuki Y."/>
            <person name="Inagaki F."/>
            <person name="Takai K."/>
            <person name="Nealson K.H."/>
            <person name="Horikoshi K."/>
        </authorList>
    </citation>
    <scope>NUCLEOTIDE SEQUENCE</scope>
</reference>
<dbReference type="Gene3D" id="3.60.15.10">
    <property type="entry name" value="Ribonuclease Z/Hydroxyacylglutathione hydrolase-like"/>
    <property type="match status" value="1"/>
</dbReference>
<evidence type="ECO:0000259" key="1">
    <source>
        <dbReference type="SMART" id="SM00849"/>
    </source>
</evidence>
<dbReference type="SMART" id="SM00849">
    <property type="entry name" value="Lactamase_B"/>
    <property type="match status" value="1"/>
</dbReference>
<dbReference type="SUPFAM" id="SSF56281">
    <property type="entry name" value="Metallo-hydrolase/oxidoreductase"/>
    <property type="match status" value="1"/>
</dbReference>